<evidence type="ECO:0000256" key="2">
    <source>
        <dbReference type="ARBA" id="ARBA00022741"/>
    </source>
</evidence>
<dbReference type="GO" id="GO:0004527">
    <property type="term" value="F:exonuclease activity"/>
    <property type="evidence" value="ECO:0007669"/>
    <property type="project" value="UniProtKB-KW"/>
</dbReference>
<dbReference type="GO" id="GO:0004386">
    <property type="term" value="F:helicase activity"/>
    <property type="evidence" value="ECO:0007669"/>
    <property type="project" value="UniProtKB-KW"/>
</dbReference>
<evidence type="ECO:0000256" key="5">
    <source>
        <dbReference type="ARBA" id="ARBA00022806"/>
    </source>
</evidence>
<dbReference type="BioCyc" id="LINT1001599:G11K9-696-MONOMER"/>
<reference evidence="10 11" key="1">
    <citation type="submission" date="2013-02" db="EMBL/GenBank/DDBJ databases">
        <authorList>
            <person name="Harkins D.M."/>
            <person name="Durkin A.S."/>
            <person name="Brinkac L.M."/>
            <person name="Haft D.H."/>
            <person name="Selengut J.D."/>
            <person name="Sanka R."/>
            <person name="DePew J."/>
            <person name="Purushe J."/>
            <person name="Tulsiani S.M."/>
            <person name="Graham G.C."/>
            <person name="Burns M.-A."/>
            <person name="Dohnt M.F."/>
            <person name="Smythe L.D."/>
            <person name="McKay D.B."/>
            <person name="Craig S.B."/>
            <person name="Vinetz J.M."/>
            <person name="Sutton G.G."/>
            <person name="Nierman W.C."/>
            <person name="Fouts D.E."/>
        </authorList>
    </citation>
    <scope>NUCLEOTIDE SEQUENCE [LARGE SCALE GENOMIC DNA]</scope>
    <source>
        <strain evidence="10 11">LT2186</strain>
    </source>
</reference>
<dbReference type="Proteomes" id="UP000011776">
    <property type="component" value="Unassembled WGS sequence"/>
</dbReference>
<proteinExistence type="predicted"/>
<gene>
    <name evidence="10" type="ORF">LEP1GSC151_0953</name>
</gene>
<evidence type="ECO:0000256" key="1">
    <source>
        <dbReference type="ARBA" id="ARBA00022722"/>
    </source>
</evidence>
<dbReference type="GO" id="GO:0006310">
    <property type="term" value="P:DNA recombination"/>
    <property type="evidence" value="ECO:0007669"/>
    <property type="project" value="TreeGrafter"/>
</dbReference>
<dbReference type="GO" id="GO:0003677">
    <property type="term" value="F:DNA binding"/>
    <property type="evidence" value="ECO:0007669"/>
    <property type="project" value="UniProtKB-KW"/>
</dbReference>
<dbReference type="Pfam" id="PF04257">
    <property type="entry name" value="Exonuc_V_gamma"/>
    <property type="match status" value="1"/>
</dbReference>
<dbReference type="EMBL" id="AFME02000076">
    <property type="protein sequence ID" value="EMG12626.1"/>
    <property type="molecule type" value="Genomic_DNA"/>
</dbReference>
<dbReference type="GO" id="GO:0005524">
    <property type="term" value="F:ATP binding"/>
    <property type="evidence" value="ECO:0007669"/>
    <property type="project" value="UniProtKB-KW"/>
</dbReference>
<evidence type="ECO:0000256" key="4">
    <source>
        <dbReference type="ARBA" id="ARBA00022801"/>
    </source>
</evidence>
<evidence type="ECO:0000256" key="9">
    <source>
        <dbReference type="ARBA" id="ARBA00023204"/>
    </source>
</evidence>
<keyword evidence="7" id="KW-0067">ATP-binding</keyword>
<dbReference type="GO" id="GO:0006281">
    <property type="term" value="P:DNA repair"/>
    <property type="evidence" value="ECO:0007669"/>
    <property type="project" value="UniProtKB-KW"/>
</dbReference>
<sequence>MSITHITSLSLEDITSELSQNILKERKNFPLRSIMIVVPSVNMRSWLNLNLARISGLCANLRFLFLEKALEEYFHFRAGLDYDPFQRTFPSQDAIQRKILTFLIENLNSEETKFLGSFLESIPRAFSLSAKLTSLYKDYELNRSSWIQSWANEKGLDIPSISHRPTPFPKEDEYYLFQKKLYQKVFLNSNQPSTLIQFFSQRSF</sequence>
<keyword evidence="2" id="KW-0547">Nucleotide-binding</keyword>
<keyword evidence="5" id="KW-0347">Helicase</keyword>
<dbReference type="AlphaFoldDB" id="M3IB68"/>
<evidence type="ECO:0000256" key="8">
    <source>
        <dbReference type="ARBA" id="ARBA00023125"/>
    </source>
</evidence>
<comment type="caution">
    <text evidence="10">The sequence shown here is derived from an EMBL/GenBank/DDBJ whole genome shotgun (WGS) entry which is preliminary data.</text>
</comment>
<evidence type="ECO:0000256" key="6">
    <source>
        <dbReference type="ARBA" id="ARBA00022839"/>
    </source>
</evidence>
<dbReference type="FunFam" id="1.10.10.160:FF:000024">
    <property type="entry name" value="Exodeoxyribonuclease V, gamma subunit"/>
    <property type="match status" value="1"/>
</dbReference>
<evidence type="ECO:0000256" key="3">
    <source>
        <dbReference type="ARBA" id="ARBA00022763"/>
    </source>
</evidence>
<dbReference type="PANTHER" id="PTHR30591:SF1">
    <property type="entry name" value="RECBCD ENZYME SUBUNIT RECC"/>
    <property type="match status" value="1"/>
</dbReference>
<dbReference type="Gene3D" id="3.40.50.10930">
    <property type="match status" value="1"/>
</dbReference>
<evidence type="ECO:0000256" key="7">
    <source>
        <dbReference type="ARBA" id="ARBA00022840"/>
    </source>
</evidence>
<keyword evidence="4" id="KW-0378">Hydrolase</keyword>
<keyword evidence="1" id="KW-0540">Nuclease</keyword>
<keyword evidence="6" id="KW-0269">Exonuclease</keyword>
<evidence type="ECO:0000313" key="10">
    <source>
        <dbReference type="EMBL" id="EMG12626.1"/>
    </source>
</evidence>
<protein>
    <submittedName>
        <fullName evidence="10">Exodeoxyribonuclease V, gamma subunit domain protein</fullName>
    </submittedName>
</protein>
<evidence type="ECO:0000313" key="11">
    <source>
        <dbReference type="Proteomes" id="UP000011776"/>
    </source>
</evidence>
<accession>M3IB68</accession>
<dbReference type="InterPro" id="IPR027417">
    <property type="entry name" value="P-loop_NTPase"/>
</dbReference>
<organism evidence="10 11">
    <name type="scientific">Leptospira interrogans serovar Grippotyphosa str. LT2186</name>
    <dbReference type="NCBI Taxonomy" id="1001599"/>
    <lineage>
        <taxon>Bacteria</taxon>
        <taxon>Pseudomonadati</taxon>
        <taxon>Spirochaetota</taxon>
        <taxon>Spirochaetia</taxon>
        <taxon>Leptospirales</taxon>
        <taxon>Leptospiraceae</taxon>
        <taxon>Leptospira</taxon>
    </lineage>
</organism>
<keyword evidence="9" id="KW-0234">DNA repair</keyword>
<name>M3IB68_LEPIR</name>
<dbReference type="SUPFAM" id="SSF52540">
    <property type="entry name" value="P-loop containing nucleoside triphosphate hydrolases"/>
    <property type="match status" value="1"/>
</dbReference>
<dbReference type="PANTHER" id="PTHR30591">
    <property type="entry name" value="RECBCD ENZYME SUBUNIT RECC"/>
    <property type="match status" value="1"/>
</dbReference>
<keyword evidence="8" id="KW-0238">DNA-binding</keyword>
<keyword evidence="3" id="KW-0227">DNA damage</keyword>